<gene>
    <name evidence="3" type="ORF">MECH1_V1_0912</name>
</gene>
<dbReference type="EMBL" id="OZ026884">
    <property type="protein sequence ID" value="CAL1239688.1"/>
    <property type="molecule type" value="Genomic_DNA"/>
</dbReference>
<sequence>MRHPGSLRQRLLVLVLSAVGVTWLLVAATAYLAARHELDELLDAHLAQTAAVLMAHVLEEEHEGDLAIGPVPQLHRYARRLAFQVWDQDRLLLRSPSAPSTRLSPLDYGFSRGGAGQGWRVFSARLPGRTALIQVAERSAPAGR</sequence>
<keyword evidence="1" id="KW-0812">Transmembrane</keyword>
<protein>
    <recommendedName>
        <fullName evidence="2">Two-component sensor kinase N-terminal domain-containing protein</fullName>
    </recommendedName>
</protein>
<evidence type="ECO:0000313" key="3">
    <source>
        <dbReference type="EMBL" id="CAL1239688.1"/>
    </source>
</evidence>
<evidence type="ECO:0000259" key="2">
    <source>
        <dbReference type="Pfam" id="PF08521"/>
    </source>
</evidence>
<accession>A0ABM9NGE7</accession>
<dbReference type="Gene3D" id="1.20.5.1040">
    <property type="entry name" value="Sensor protein qsec"/>
    <property type="match status" value="1"/>
</dbReference>
<organism evidence="3 4">
    <name type="scientific">Candidatus Methylocalor cossyra</name>
    <dbReference type="NCBI Taxonomy" id="3108543"/>
    <lineage>
        <taxon>Bacteria</taxon>
        <taxon>Pseudomonadati</taxon>
        <taxon>Pseudomonadota</taxon>
        <taxon>Gammaproteobacteria</taxon>
        <taxon>Methylococcales</taxon>
        <taxon>Methylococcaceae</taxon>
        <taxon>Candidatus Methylocalor</taxon>
    </lineage>
</organism>
<proteinExistence type="predicted"/>
<dbReference type="Proteomes" id="UP001497493">
    <property type="component" value="Chromosome"/>
</dbReference>
<dbReference type="InterPro" id="IPR013727">
    <property type="entry name" value="2CSK_N"/>
</dbReference>
<keyword evidence="1" id="KW-1133">Transmembrane helix</keyword>
<reference evidence="3 4" key="1">
    <citation type="submission" date="2024-04" db="EMBL/GenBank/DDBJ databases">
        <authorList>
            <person name="Cremers G."/>
        </authorList>
    </citation>
    <scope>NUCLEOTIDE SEQUENCE [LARGE SCALE GENOMIC DNA]</scope>
    <source>
        <strain evidence="3">MeCH1-AG</strain>
    </source>
</reference>
<evidence type="ECO:0000256" key="1">
    <source>
        <dbReference type="SAM" id="Phobius"/>
    </source>
</evidence>
<evidence type="ECO:0000313" key="4">
    <source>
        <dbReference type="Proteomes" id="UP001497493"/>
    </source>
</evidence>
<name>A0ABM9NGE7_9GAMM</name>
<keyword evidence="1" id="KW-0472">Membrane</keyword>
<feature type="transmembrane region" description="Helical" evidence="1">
    <location>
        <begin position="12"/>
        <end position="34"/>
    </location>
</feature>
<keyword evidence="4" id="KW-1185">Reference proteome</keyword>
<dbReference type="Pfam" id="PF08521">
    <property type="entry name" value="2CSK_N"/>
    <property type="match status" value="1"/>
</dbReference>
<feature type="domain" description="Two-component sensor kinase N-terminal" evidence="2">
    <location>
        <begin position="21"/>
        <end position="138"/>
    </location>
</feature>
<dbReference type="RefSeq" id="WP_348759229.1">
    <property type="nucleotide sequence ID" value="NZ_OZ026884.1"/>
</dbReference>